<dbReference type="Proteomes" id="UP000827549">
    <property type="component" value="Chromosome 4"/>
</dbReference>
<feature type="region of interest" description="Disordered" evidence="1">
    <location>
        <begin position="1"/>
        <end position="78"/>
    </location>
</feature>
<dbReference type="GeneID" id="87809342"/>
<reference evidence="2" key="1">
    <citation type="submission" date="2023-10" db="EMBL/GenBank/DDBJ databases">
        <authorList>
            <person name="Noh H."/>
        </authorList>
    </citation>
    <scope>NUCLEOTIDE SEQUENCE</scope>
    <source>
        <strain evidence="2">DUCC4014</strain>
    </source>
</reference>
<evidence type="ECO:0000313" key="3">
    <source>
        <dbReference type="Proteomes" id="UP000827549"/>
    </source>
</evidence>
<feature type="compositionally biased region" description="Polar residues" evidence="1">
    <location>
        <begin position="208"/>
        <end position="218"/>
    </location>
</feature>
<feature type="compositionally biased region" description="Basic and acidic residues" evidence="1">
    <location>
        <begin position="1"/>
        <end position="10"/>
    </location>
</feature>
<dbReference type="AlphaFoldDB" id="A0AAF1BJD9"/>
<evidence type="ECO:0000256" key="1">
    <source>
        <dbReference type="SAM" id="MobiDB-lite"/>
    </source>
</evidence>
<accession>A0AAF1BJD9</accession>
<organism evidence="2 3">
    <name type="scientific">Vanrija pseudolonga</name>
    <dbReference type="NCBI Taxonomy" id="143232"/>
    <lineage>
        <taxon>Eukaryota</taxon>
        <taxon>Fungi</taxon>
        <taxon>Dikarya</taxon>
        <taxon>Basidiomycota</taxon>
        <taxon>Agaricomycotina</taxon>
        <taxon>Tremellomycetes</taxon>
        <taxon>Trichosporonales</taxon>
        <taxon>Trichosporonaceae</taxon>
        <taxon>Vanrija</taxon>
    </lineage>
</organism>
<feature type="compositionally biased region" description="Pro residues" evidence="1">
    <location>
        <begin position="134"/>
        <end position="144"/>
    </location>
</feature>
<keyword evidence="3" id="KW-1185">Reference proteome</keyword>
<proteinExistence type="predicted"/>
<feature type="compositionally biased region" description="Low complexity" evidence="1">
    <location>
        <begin position="93"/>
        <end position="102"/>
    </location>
</feature>
<dbReference type="EMBL" id="CP086717">
    <property type="protein sequence ID" value="WOO82632.1"/>
    <property type="molecule type" value="Genomic_DNA"/>
</dbReference>
<feature type="compositionally biased region" description="Polar residues" evidence="1">
    <location>
        <begin position="106"/>
        <end position="124"/>
    </location>
</feature>
<feature type="compositionally biased region" description="Pro residues" evidence="1">
    <location>
        <begin position="34"/>
        <end position="43"/>
    </location>
</feature>
<feature type="compositionally biased region" description="Pro residues" evidence="1">
    <location>
        <begin position="68"/>
        <end position="78"/>
    </location>
</feature>
<sequence length="351" mass="36134">MGFKPVEIRPPRAPLANAGGSGGSLTPVDVRSCPSPPPPPPTSPSSGALPQYDLPSTSTYTIAATAPGLPPGAAPPITAPIRFARTQSYDALSRSAAARSGRPMSMYSTPEAGTSTPVLVSSARSWALHDLPEKPSPSAPPPRDPLPRDAEPEPATQSPKSPKSEGGGMLAFLSRILKGRKKSTTTTTVTPFPIVMPLPAAAPRRAASVSTPNLGTSLPTPPRTPPRRESVTGHTHSVSDTEGAGTSAMRQKSLPSFLSLPPTPPNGVAALSTAQTPNDRLSPGPRPNTDEGTQDPQSIASSASASPPAPASPGGGRTHPHRRSVVFTTPPGILLNKGEGTVSRKLQKKRK</sequence>
<evidence type="ECO:0000313" key="2">
    <source>
        <dbReference type="EMBL" id="WOO82632.1"/>
    </source>
</evidence>
<protein>
    <submittedName>
        <fullName evidence="2">Uncharacterized protein</fullName>
    </submittedName>
</protein>
<name>A0AAF1BJD9_9TREE</name>
<feature type="region of interest" description="Disordered" evidence="1">
    <location>
        <begin position="90"/>
        <end position="351"/>
    </location>
</feature>
<dbReference type="RefSeq" id="XP_062628664.1">
    <property type="nucleotide sequence ID" value="XM_062772681.1"/>
</dbReference>
<feature type="compositionally biased region" description="Polar residues" evidence="1">
    <location>
        <begin position="290"/>
        <end position="299"/>
    </location>
</feature>
<gene>
    <name evidence="2" type="ORF">LOC62_04G006115</name>
</gene>